<evidence type="ECO:0000313" key="3">
    <source>
        <dbReference type="Proteomes" id="UP000054653"/>
    </source>
</evidence>
<evidence type="ECO:0000256" key="1">
    <source>
        <dbReference type="SAM" id="MobiDB-lite"/>
    </source>
</evidence>
<feature type="compositionally biased region" description="Basic and acidic residues" evidence="1">
    <location>
        <begin position="8"/>
        <end position="19"/>
    </location>
</feature>
<evidence type="ECO:0000313" key="2">
    <source>
        <dbReference type="EMBL" id="KRY47347.1"/>
    </source>
</evidence>
<accession>A0A0V1CF57</accession>
<dbReference type="OrthoDB" id="5920619at2759"/>
<dbReference type="EMBL" id="JYDI01000246">
    <property type="protein sequence ID" value="KRY47347.1"/>
    <property type="molecule type" value="Genomic_DNA"/>
</dbReference>
<feature type="region of interest" description="Disordered" evidence="1">
    <location>
        <begin position="1"/>
        <end position="84"/>
    </location>
</feature>
<gene>
    <name evidence="2" type="ORF">T03_11655</name>
</gene>
<proteinExistence type="predicted"/>
<dbReference type="Proteomes" id="UP000054653">
    <property type="component" value="Unassembled WGS sequence"/>
</dbReference>
<keyword evidence="3" id="KW-1185">Reference proteome</keyword>
<feature type="compositionally biased region" description="Basic and acidic residues" evidence="1">
    <location>
        <begin position="56"/>
        <end position="67"/>
    </location>
</feature>
<dbReference type="AlphaFoldDB" id="A0A0V1CF57"/>
<reference evidence="2 3" key="1">
    <citation type="submission" date="2015-01" db="EMBL/GenBank/DDBJ databases">
        <title>Evolution of Trichinella species and genotypes.</title>
        <authorList>
            <person name="Korhonen P.K."/>
            <person name="Edoardo P."/>
            <person name="Giuseppe L.R."/>
            <person name="Gasser R.B."/>
        </authorList>
    </citation>
    <scope>NUCLEOTIDE SEQUENCE [LARGE SCALE GENOMIC DNA]</scope>
    <source>
        <strain evidence="2">ISS120</strain>
    </source>
</reference>
<protein>
    <submittedName>
        <fullName evidence="2">Uncharacterized protein</fullName>
    </submittedName>
</protein>
<organism evidence="2 3">
    <name type="scientific">Trichinella britovi</name>
    <name type="common">Parasitic roundworm</name>
    <dbReference type="NCBI Taxonomy" id="45882"/>
    <lineage>
        <taxon>Eukaryota</taxon>
        <taxon>Metazoa</taxon>
        <taxon>Ecdysozoa</taxon>
        <taxon>Nematoda</taxon>
        <taxon>Enoplea</taxon>
        <taxon>Dorylaimia</taxon>
        <taxon>Trichinellida</taxon>
        <taxon>Trichinellidae</taxon>
        <taxon>Trichinella</taxon>
    </lineage>
</organism>
<comment type="caution">
    <text evidence="2">The sequence shown here is derived from an EMBL/GenBank/DDBJ whole genome shotgun (WGS) entry which is preliminary data.</text>
</comment>
<sequence length="84" mass="9565">MATRRRDRASEEEPAKSDNGRTGADPEEANQTTPPSGSLHRELYKGQITEITPEPNYHDLESHDNKHTQPYSRSSYVICRRPLS</sequence>
<name>A0A0V1CF57_TRIBR</name>